<organism evidence="2 3">
    <name type="scientific">Elysia marginata</name>
    <dbReference type="NCBI Taxonomy" id="1093978"/>
    <lineage>
        <taxon>Eukaryota</taxon>
        <taxon>Metazoa</taxon>
        <taxon>Spiralia</taxon>
        <taxon>Lophotrochozoa</taxon>
        <taxon>Mollusca</taxon>
        <taxon>Gastropoda</taxon>
        <taxon>Heterobranchia</taxon>
        <taxon>Euthyneura</taxon>
        <taxon>Panpulmonata</taxon>
        <taxon>Sacoglossa</taxon>
        <taxon>Placobranchoidea</taxon>
        <taxon>Plakobranchidae</taxon>
        <taxon>Elysia</taxon>
    </lineage>
</organism>
<dbReference type="EMBL" id="BMAT01001256">
    <property type="protein sequence ID" value="GFR82279.1"/>
    <property type="molecule type" value="Genomic_DNA"/>
</dbReference>
<feature type="region of interest" description="Disordered" evidence="1">
    <location>
        <begin position="48"/>
        <end position="89"/>
    </location>
</feature>
<proteinExistence type="predicted"/>
<feature type="compositionally biased region" description="Basic residues" evidence="1">
    <location>
        <begin position="55"/>
        <end position="69"/>
    </location>
</feature>
<dbReference type="AlphaFoldDB" id="A0AAV4G9X7"/>
<evidence type="ECO:0008006" key="4">
    <source>
        <dbReference type="Google" id="ProtNLM"/>
    </source>
</evidence>
<keyword evidence="3" id="KW-1185">Reference proteome</keyword>
<name>A0AAV4G9X7_9GAST</name>
<evidence type="ECO:0000313" key="2">
    <source>
        <dbReference type="EMBL" id="GFR82279.1"/>
    </source>
</evidence>
<accession>A0AAV4G9X7</accession>
<reference evidence="2 3" key="1">
    <citation type="journal article" date="2021" name="Elife">
        <title>Chloroplast acquisition without the gene transfer in kleptoplastic sea slugs, Plakobranchus ocellatus.</title>
        <authorList>
            <person name="Maeda T."/>
            <person name="Takahashi S."/>
            <person name="Yoshida T."/>
            <person name="Shimamura S."/>
            <person name="Takaki Y."/>
            <person name="Nagai Y."/>
            <person name="Toyoda A."/>
            <person name="Suzuki Y."/>
            <person name="Arimoto A."/>
            <person name="Ishii H."/>
            <person name="Satoh N."/>
            <person name="Nishiyama T."/>
            <person name="Hasebe M."/>
            <person name="Maruyama T."/>
            <person name="Minagawa J."/>
            <person name="Obokata J."/>
            <person name="Shigenobu S."/>
        </authorList>
    </citation>
    <scope>NUCLEOTIDE SEQUENCE [LARGE SCALE GENOMIC DNA]</scope>
</reference>
<dbReference type="Proteomes" id="UP000762676">
    <property type="component" value="Unassembled WGS sequence"/>
</dbReference>
<evidence type="ECO:0000313" key="3">
    <source>
        <dbReference type="Proteomes" id="UP000762676"/>
    </source>
</evidence>
<gene>
    <name evidence="2" type="ORF">ElyMa_000623100</name>
</gene>
<evidence type="ECO:0000256" key="1">
    <source>
        <dbReference type="SAM" id="MobiDB-lite"/>
    </source>
</evidence>
<sequence>MVVATPMMTVVTTPMMTMPAMIQVHPLFQLANQGFRNVRPSKSKALELRKGAALHGRRTTKASKPHTHRSISGCSRCRPTASRPHKHRSLSGCSRCWLTASQYRSSTTVKTSSTVH</sequence>
<comment type="caution">
    <text evidence="2">The sequence shown here is derived from an EMBL/GenBank/DDBJ whole genome shotgun (WGS) entry which is preliminary data.</text>
</comment>
<protein>
    <recommendedName>
        <fullName evidence="4">Secreted protein</fullName>
    </recommendedName>
</protein>